<dbReference type="InterPro" id="IPR028978">
    <property type="entry name" value="Chorismate_lyase_/UTRA_dom_sf"/>
</dbReference>
<keyword evidence="1" id="KW-0805">Transcription regulation</keyword>
<dbReference type="Pfam" id="PF07702">
    <property type="entry name" value="UTRA"/>
    <property type="match status" value="1"/>
</dbReference>
<evidence type="ECO:0000256" key="1">
    <source>
        <dbReference type="ARBA" id="ARBA00023015"/>
    </source>
</evidence>
<dbReference type="RefSeq" id="WP_127979830.1">
    <property type="nucleotide sequence ID" value="NZ_JBPFMR010000098.1"/>
</dbReference>
<keyword evidence="2" id="KW-0238">DNA-binding</keyword>
<dbReference type="CDD" id="cd07377">
    <property type="entry name" value="WHTH_GntR"/>
    <property type="match status" value="1"/>
</dbReference>
<protein>
    <submittedName>
        <fullName evidence="5">GntR family transcriptional regulator</fullName>
    </submittedName>
</protein>
<dbReference type="SMART" id="SM00866">
    <property type="entry name" value="UTRA"/>
    <property type="match status" value="1"/>
</dbReference>
<dbReference type="Proteomes" id="UP000288388">
    <property type="component" value="Unassembled WGS sequence"/>
</dbReference>
<dbReference type="InterPro" id="IPR036388">
    <property type="entry name" value="WH-like_DNA-bd_sf"/>
</dbReference>
<dbReference type="AlphaFoldDB" id="A0A437UHY7"/>
<dbReference type="GO" id="GO:0045892">
    <property type="term" value="P:negative regulation of DNA-templated transcription"/>
    <property type="evidence" value="ECO:0007669"/>
    <property type="project" value="TreeGrafter"/>
</dbReference>
<evidence type="ECO:0000313" key="5">
    <source>
        <dbReference type="EMBL" id="RVU93178.1"/>
    </source>
</evidence>
<organism evidence="5 6">
    <name type="scientific">Enterococcus avium</name>
    <name type="common">Streptococcus avium</name>
    <dbReference type="NCBI Taxonomy" id="33945"/>
    <lineage>
        <taxon>Bacteria</taxon>
        <taxon>Bacillati</taxon>
        <taxon>Bacillota</taxon>
        <taxon>Bacilli</taxon>
        <taxon>Lactobacillales</taxon>
        <taxon>Enterococcaceae</taxon>
        <taxon>Enterococcus</taxon>
    </lineage>
</organism>
<dbReference type="InterPro" id="IPR000524">
    <property type="entry name" value="Tscrpt_reg_HTH_GntR"/>
</dbReference>
<evidence type="ECO:0000256" key="3">
    <source>
        <dbReference type="ARBA" id="ARBA00023163"/>
    </source>
</evidence>
<dbReference type="SMART" id="SM00345">
    <property type="entry name" value="HTH_GNTR"/>
    <property type="match status" value="1"/>
</dbReference>
<dbReference type="Gene3D" id="1.10.10.10">
    <property type="entry name" value="Winged helix-like DNA-binding domain superfamily/Winged helix DNA-binding domain"/>
    <property type="match status" value="1"/>
</dbReference>
<dbReference type="PROSITE" id="PS50949">
    <property type="entry name" value="HTH_GNTR"/>
    <property type="match status" value="1"/>
</dbReference>
<reference evidence="5 6" key="1">
    <citation type="submission" date="2018-12" db="EMBL/GenBank/DDBJ databases">
        <title>A novel vanA-carrying plasmid in a clinical isolate of Enterococcus avium.</title>
        <authorList>
            <person name="Bernasconi O.J."/>
            <person name="Luzzaro F."/>
            <person name="Endimiani A."/>
        </authorList>
    </citation>
    <scope>NUCLEOTIDE SEQUENCE [LARGE SCALE GENOMIC DNA]</scope>
    <source>
        <strain evidence="5 6">LC0559/18</strain>
    </source>
</reference>
<dbReference type="GO" id="GO:0003677">
    <property type="term" value="F:DNA binding"/>
    <property type="evidence" value="ECO:0007669"/>
    <property type="project" value="UniProtKB-KW"/>
</dbReference>
<accession>A0A437UHY7</accession>
<dbReference type="InterPro" id="IPR011663">
    <property type="entry name" value="UTRA"/>
</dbReference>
<dbReference type="SUPFAM" id="SSF64288">
    <property type="entry name" value="Chorismate lyase-like"/>
    <property type="match status" value="1"/>
</dbReference>
<keyword evidence="3" id="KW-0804">Transcription</keyword>
<evidence type="ECO:0000256" key="2">
    <source>
        <dbReference type="ARBA" id="ARBA00023125"/>
    </source>
</evidence>
<dbReference type="PANTHER" id="PTHR44846">
    <property type="entry name" value="MANNOSYL-D-GLYCERATE TRANSPORT/METABOLISM SYSTEM REPRESSOR MNGR-RELATED"/>
    <property type="match status" value="1"/>
</dbReference>
<name>A0A437UHY7_ENTAV</name>
<comment type="caution">
    <text evidence="5">The sequence shown here is derived from an EMBL/GenBank/DDBJ whole genome shotgun (WGS) entry which is preliminary data.</text>
</comment>
<evidence type="ECO:0000313" key="6">
    <source>
        <dbReference type="Proteomes" id="UP000288388"/>
    </source>
</evidence>
<dbReference type="PANTHER" id="PTHR44846:SF1">
    <property type="entry name" value="MANNOSYL-D-GLYCERATE TRANSPORT_METABOLISM SYSTEM REPRESSOR MNGR-RELATED"/>
    <property type="match status" value="1"/>
</dbReference>
<sequence>MEKTQPFKYALIKNDIVQAIKTKQLNADDKILSEAKLCKKYNVSRITVTRAINELVAEDYLYRIQGKGTFVKGKQLSEGVSQLSSFTKRMKEKKLKLETRVLETASVTMPVKMANFFNLPSDKNVILLKRLRIVDGELLCLSIAYLMPEFFYWTTLEDMEHESLYDLLENKYDFKLGNATQEFEVGYLNEKNAKFLEISSQDPCLKLSLYSTLSDGRPAQFEETYYVGSKYAYQLLLPAPHSFNNVINIEEL</sequence>
<gene>
    <name evidence="5" type="ORF">EK398_22360</name>
</gene>
<dbReference type="Gene3D" id="3.40.1410.10">
    <property type="entry name" value="Chorismate lyase-like"/>
    <property type="match status" value="1"/>
</dbReference>
<feature type="domain" description="HTH gntR-type" evidence="4">
    <location>
        <begin position="6"/>
        <end position="74"/>
    </location>
</feature>
<dbReference type="SUPFAM" id="SSF46785">
    <property type="entry name" value="Winged helix' DNA-binding domain"/>
    <property type="match status" value="1"/>
</dbReference>
<dbReference type="InterPro" id="IPR050679">
    <property type="entry name" value="Bact_HTH_transcr_reg"/>
</dbReference>
<dbReference type="GO" id="GO:0003700">
    <property type="term" value="F:DNA-binding transcription factor activity"/>
    <property type="evidence" value="ECO:0007669"/>
    <property type="project" value="InterPro"/>
</dbReference>
<proteinExistence type="predicted"/>
<dbReference type="InterPro" id="IPR036390">
    <property type="entry name" value="WH_DNA-bd_sf"/>
</dbReference>
<dbReference type="EMBL" id="RYZS01000002">
    <property type="protein sequence ID" value="RVU93178.1"/>
    <property type="molecule type" value="Genomic_DNA"/>
</dbReference>
<dbReference type="Pfam" id="PF00392">
    <property type="entry name" value="GntR"/>
    <property type="match status" value="1"/>
</dbReference>
<evidence type="ECO:0000259" key="4">
    <source>
        <dbReference type="PROSITE" id="PS50949"/>
    </source>
</evidence>